<protein>
    <submittedName>
        <fullName evidence="1">Uncharacterized protein</fullName>
    </submittedName>
</protein>
<evidence type="ECO:0000313" key="2">
    <source>
        <dbReference type="Proteomes" id="UP001139028"/>
    </source>
</evidence>
<sequence length="93" mass="9824">MPSIKELLASARQIDTGIATKAKEVTIAASKSLSAVEPPMSPVTVIQDDEEGFVVELEGIQFTPARNQVREDGTLTSGGFKAFESAKSELAGE</sequence>
<dbReference type="EMBL" id="JALBWM010000103">
    <property type="protein sequence ID" value="MCO1336069.1"/>
    <property type="molecule type" value="Genomic_DNA"/>
</dbReference>
<organism evidence="1 2">
    <name type="scientific">Microbulbifer okhotskensis</name>
    <dbReference type="NCBI Taxonomy" id="2926617"/>
    <lineage>
        <taxon>Bacteria</taxon>
        <taxon>Pseudomonadati</taxon>
        <taxon>Pseudomonadota</taxon>
        <taxon>Gammaproteobacteria</taxon>
        <taxon>Cellvibrionales</taxon>
        <taxon>Microbulbiferaceae</taxon>
        <taxon>Microbulbifer</taxon>
    </lineage>
</organism>
<proteinExistence type="predicted"/>
<evidence type="ECO:0000313" key="1">
    <source>
        <dbReference type="EMBL" id="MCO1336069.1"/>
    </source>
</evidence>
<name>A0A9X2EQP1_9GAMM</name>
<reference evidence="1" key="1">
    <citation type="journal article" date="2022" name="Arch. Microbiol.">
        <title>Microbulbifer okhotskensis sp. nov., isolated from a deep bottom sediment of the Okhotsk Sea.</title>
        <authorList>
            <person name="Romanenko L."/>
            <person name="Kurilenko V."/>
            <person name="Otstavnykh N."/>
            <person name="Velansky P."/>
            <person name="Isaeva M."/>
            <person name="Mikhailov V."/>
        </authorList>
    </citation>
    <scope>NUCLEOTIDE SEQUENCE</scope>
    <source>
        <strain evidence="1">OS29</strain>
    </source>
</reference>
<accession>A0A9X2EQP1</accession>
<dbReference type="AlphaFoldDB" id="A0A9X2EQP1"/>
<dbReference type="RefSeq" id="WP_252471419.1">
    <property type="nucleotide sequence ID" value="NZ_JALBWM010000103.1"/>
</dbReference>
<comment type="caution">
    <text evidence="1">The sequence shown here is derived from an EMBL/GenBank/DDBJ whole genome shotgun (WGS) entry which is preliminary data.</text>
</comment>
<gene>
    <name evidence="1" type="ORF">MO867_17195</name>
</gene>
<dbReference type="Proteomes" id="UP001139028">
    <property type="component" value="Unassembled WGS sequence"/>
</dbReference>
<keyword evidence="2" id="KW-1185">Reference proteome</keyword>